<name>A0ABV4D3G9_9LACT</name>
<evidence type="ECO:0000313" key="6">
    <source>
        <dbReference type="Proteomes" id="UP001565283"/>
    </source>
</evidence>
<gene>
    <name evidence="5" type="primary">rimI</name>
    <name evidence="5" type="ORF">AALA52_07475</name>
</gene>
<feature type="domain" description="N-acetyltransferase" evidence="4">
    <location>
        <begin position="8"/>
        <end position="146"/>
    </location>
</feature>
<reference evidence="5 6" key="1">
    <citation type="submission" date="2024-03" db="EMBL/GenBank/DDBJ databases">
        <title>Mouse gut bacterial collection (mGBC) of GemPharmatech.</title>
        <authorList>
            <person name="He Y."/>
            <person name="Dong L."/>
            <person name="Wu D."/>
            <person name="Gao X."/>
            <person name="Lin Z."/>
        </authorList>
    </citation>
    <scope>NUCLEOTIDE SEQUENCE [LARGE SCALE GENOMIC DNA]</scope>
    <source>
        <strain evidence="5 6">61-15</strain>
    </source>
</reference>
<comment type="similarity">
    <text evidence="3">Belongs to the acetyltransferase family. RimI subfamily.</text>
</comment>
<dbReference type="PANTHER" id="PTHR42919">
    <property type="entry name" value="N-ALPHA-ACETYLTRANSFERASE"/>
    <property type="match status" value="1"/>
</dbReference>
<dbReference type="InterPro" id="IPR000182">
    <property type="entry name" value="GNAT_dom"/>
</dbReference>
<dbReference type="RefSeq" id="WP_369948578.1">
    <property type="nucleotide sequence ID" value="NZ_JBCLSH010000028.1"/>
</dbReference>
<dbReference type="PROSITE" id="PS51186">
    <property type="entry name" value="GNAT"/>
    <property type="match status" value="1"/>
</dbReference>
<comment type="subcellular location">
    <subcellularLocation>
        <location evidence="3">Cytoplasm</location>
    </subcellularLocation>
</comment>
<comment type="function">
    <text evidence="3">Acetylates the N-terminal alanine of ribosomal protein bS18.</text>
</comment>
<dbReference type="InterPro" id="IPR016181">
    <property type="entry name" value="Acyl_CoA_acyltransferase"/>
</dbReference>
<dbReference type="Gene3D" id="3.40.630.30">
    <property type="match status" value="1"/>
</dbReference>
<keyword evidence="6" id="KW-1185">Reference proteome</keyword>
<evidence type="ECO:0000313" key="5">
    <source>
        <dbReference type="EMBL" id="MEY8444077.1"/>
    </source>
</evidence>
<proteinExistence type="inferred from homology"/>
<evidence type="ECO:0000256" key="2">
    <source>
        <dbReference type="ARBA" id="ARBA00023315"/>
    </source>
</evidence>
<keyword evidence="5" id="KW-0689">Ribosomal protein</keyword>
<dbReference type="Pfam" id="PF00583">
    <property type="entry name" value="Acetyltransf_1"/>
    <property type="match status" value="1"/>
</dbReference>
<dbReference type="PANTHER" id="PTHR42919:SF8">
    <property type="entry name" value="N-ALPHA-ACETYLTRANSFERASE 50"/>
    <property type="match status" value="1"/>
</dbReference>
<comment type="catalytic activity">
    <reaction evidence="3">
        <text>N-terminal L-alanyl-[ribosomal protein bS18] + acetyl-CoA = N-terminal N(alpha)-acetyl-L-alanyl-[ribosomal protein bS18] + CoA + H(+)</text>
        <dbReference type="Rhea" id="RHEA:43756"/>
        <dbReference type="Rhea" id="RHEA-COMP:10676"/>
        <dbReference type="Rhea" id="RHEA-COMP:10677"/>
        <dbReference type="ChEBI" id="CHEBI:15378"/>
        <dbReference type="ChEBI" id="CHEBI:57287"/>
        <dbReference type="ChEBI" id="CHEBI:57288"/>
        <dbReference type="ChEBI" id="CHEBI:64718"/>
        <dbReference type="ChEBI" id="CHEBI:83683"/>
        <dbReference type="EC" id="2.3.1.266"/>
    </reaction>
</comment>
<dbReference type="Proteomes" id="UP001565283">
    <property type="component" value="Unassembled WGS sequence"/>
</dbReference>
<dbReference type="InterPro" id="IPR006464">
    <property type="entry name" value="AcTrfase_RimI/Ard1"/>
</dbReference>
<dbReference type="CDD" id="cd04301">
    <property type="entry name" value="NAT_SF"/>
    <property type="match status" value="1"/>
</dbReference>
<evidence type="ECO:0000256" key="1">
    <source>
        <dbReference type="ARBA" id="ARBA00022679"/>
    </source>
</evidence>
<keyword evidence="5" id="KW-0687">Ribonucleoprotein</keyword>
<dbReference type="InterPro" id="IPR051556">
    <property type="entry name" value="N-term/lysine_N-AcTrnsfr"/>
</dbReference>
<accession>A0ABV4D3G9</accession>
<dbReference type="EC" id="2.3.1.266" evidence="3"/>
<keyword evidence="2 5" id="KW-0012">Acyltransferase</keyword>
<protein>
    <recommendedName>
        <fullName evidence="3">[Ribosomal protein bS18]-alanine N-acetyltransferase</fullName>
        <ecNumber evidence="3">2.3.1.266</ecNumber>
    </recommendedName>
</protein>
<dbReference type="EMBL" id="JBCLSH010000028">
    <property type="protein sequence ID" value="MEY8444077.1"/>
    <property type="molecule type" value="Genomic_DNA"/>
</dbReference>
<evidence type="ECO:0000256" key="3">
    <source>
        <dbReference type="RuleBase" id="RU363094"/>
    </source>
</evidence>
<organism evidence="5 6">
    <name type="scientific">Lactococcus ileimucosae</name>
    <dbReference type="NCBI Taxonomy" id="2941329"/>
    <lineage>
        <taxon>Bacteria</taxon>
        <taxon>Bacillati</taxon>
        <taxon>Bacillota</taxon>
        <taxon>Bacilli</taxon>
        <taxon>Lactobacillales</taxon>
        <taxon>Streptococcaceae</taxon>
        <taxon>Lactococcus</taxon>
    </lineage>
</organism>
<evidence type="ECO:0000259" key="4">
    <source>
        <dbReference type="PROSITE" id="PS51186"/>
    </source>
</evidence>
<keyword evidence="1 5" id="KW-0808">Transferase</keyword>
<sequence>MNLKIKRLDVQKADRAKLAHKLEKILKACYGRSPWSEAYLMKNLKTDTYFLAEAEGELVGFLSVQLIMGDMEITNLAVKPEFQSKKIASTLMEQIKDFSGTIFLEVRESNTPAQNLYQKYNFEKFHTRKNYYSHPTENAILMRKIQ</sequence>
<dbReference type="SUPFAM" id="SSF55729">
    <property type="entry name" value="Acyl-CoA N-acyltransferases (Nat)"/>
    <property type="match status" value="1"/>
</dbReference>
<keyword evidence="3" id="KW-0963">Cytoplasm</keyword>
<dbReference type="GO" id="GO:0005840">
    <property type="term" value="C:ribosome"/>
    <property type="evidence" value="ECO:0007669"/>
    <property type="project" value="UniProtKB-KW"/>
</dbReference>
<comment type="caution">
    <text evidence="5">The sequence shown here is derived from an EMBL/GenBank/DDBJ whole genome shotgun (WGS) entry which is preliminary data.</text>
</comment>
<dbReference type="NCBIfam" id="TIGR01575">
    <property type="entry name" value="rimI"/>
    <property type="match status" value="1"/>
</dbReference>
<dbReference type="GO" id="GO:0008999">
    <property type="term" value="F:protein-N-terminal-alanine acetyltransferase activity"/>
    <property type="evidence" value="ECO:0007669"/>
    <property type="project" value="UniProtKB-EC"/>
</dbReference>